<dbReference type="AlphaFoldDB" id="A0A820SA70"/>
<comment type="caution">
    <text evidence="2">The sequence shown here is derived from an EMBL/GenBank/DDBJ whole genome shotgun (WGS) entry which is preliminary data.</text>
</comment>
<sequence>STDEKSNETDTIDYDQPLDLRLRPNLSNKT</sequence>
<name>A0A820SA70_9BILA</name>
<protein>
    <submittedName>
        <fullName evidence="2">Uncharacterized protein</fullName>
    </submittedName>
</protein>
<organism evidence="2 3">
    <name type="scientific">Adineta steineri</name>
    <dbReference type="NCBI Taxonomy" id="433720"/>
    <lineage>
        <taxon>Eukaryota</taxon>
        <taxon>Metazoa</taxon>
        <taxon>Spiralia</taxon>
        <taxon>Gnathifera</taxon>
        <taxon>Rotifera</taxon>
        <taxon>Eurotatoria</taxon>
        <taxon>Bdelloidea</taxon>
        <taxon>Adinetida</taxon>
        <taxon>Adinetidae</taxon>
        <taxon>Adineta</taxon>
    </lineage>
</organism>
<proteinExistence type="predicted"/>
<gene>
    <name evidence="2" type="ORF">KXQ929_LOCUS53888</name>
</gene>
<evidence type="ECO:0000313" key="3">
    <source>
        <dbReference type="Proteomes" id="UP000663868"/>
    </source>
</evidence>
<accession>A0A820SA70</accession>
<evidence type="ECO:0000256" key="1">
    <source>
        <dbReference type="SAM" id="MobiDB-lite"/>
    </source>
</evidence>
<feature type="region of interest" description="Disordered" evidence="1">
    <location>
        <begin position="1"/>
        <end position="30"/>
    </location>
</feature>
<reference evidence="2" key="1">
    <citation type="submission" date="2021-02" db="EMBL/GenBank/DDBJ databases">
        <authorList>
            <person name="Nowell W R."/>
        </authorList>
    </citation>
    <scope>NUCLEOTIDE SEQUENCE</scope>
</reference>
<dbReference type="EMBL" id="CAJOBB010031340">
    <property type="protein sequence ID" value="CAF4449930.1"/>
    <property type="molecule type" value="Genomic_DNA"/>
</dbReference>
<dbReference type="Proteomes" id="UP000663868">
    <property type="component" value="Unassembled WGS sequence"/>
</dbReference>
<evidence type="ECO:0000313" key="2">
    <source>
        <dbReference type="EMBL" id="CAF4449930.1"/>
    </source>
</evidence>
<feature type="non-terminal residue" evidence="2">
    <location>
        <position position="1"/>
    </location>
</feature>